<accession>A0AAV9H712</accession>
<keyword evidence="1" id="KW-1133">Transmembrane helix</keyword>
<proteinExistence type="predicted"/>
<gene>
    <name evidence="2" type="ORF">QBC34DRAFT_373971</name>
</gene>
<comment type="caution">
    <text evidence="2">The sequence shown here is derived from an EMBL/GenBank/DDBJ whole genome shotgun (WGS) entry which is preliminary data.</text>
</comment>
<evidence type="ECO:0000313" key="2">
    <source>
        <dbReference type="EMBL" id="KAK4456222.1"/>
    </source>
</evidence>
<keyword evidence="1" id="KW-0812">Transmembrane</keyword>
<dbReference type="AlphaFoldDB" id="A0AAV9H712"/>
<name>A0AAV9H712_9PEZI</name>
<reference evidence="2" key="1">
    <citation type="journal article" date="2023" name="Mol. Phylogenet. Evol.">
        <title>Genome-scale phylogeny and comparative genomics of the fungal order Sordariales.</title>
        <authorList>
            <person name="Hensen N."/>
            <person name="Bonometti L."/>
            <person name="Westerberg I."/>
            <person name="Brannstrom I.O."/>
            <person name="Guillou S."/>
            <person name="Cros-Aarteil S."/>
            <person name="Calhoun S."/>
            <person name="Haridas S."/>
            <person name="Kuo A."/>
            <person name="Mondo S."/>
            <person name="Pangilinan J."/>
            <person name="Riley R."/>
            <person name="LaButti K."/>
            <person name="Andreopoulos B."/>
            <person name="Lipzen A."/>
            <person name="Chen C."/>
            <person name="Yan M."/>
            <person name="Daum C."/>
            <person name="Ng V."/>
            <person name="Clum A."/>
            <person name="Steindorff A."/>
            <person name="Ohm R.A."/>
            <person name="Martin F."/>
            <person name="Silar P."/>
            <person name="Natvig D.O."/>
            <person name="Lalanne C."/>
            <person name="Gautier V."/>
            <person name="Ament-Velasquez S.L."/>
            <person name="Kruys A."/>
            <person name="Hutchinson M.I."/>
            <person name="Powell A.J."/>
            <person name="Barry K."/>
            <person name="Miller A.N."/>
            <person name="Grigoriev I.V."/>
            <person name="Debuchy R."/>
            <person name="Gladieux P."/>
            <person name="Hiltunen Thoren M."/>
            <person name="Johannesson H."/>
        </authorList>
    </citation>
    <scope>NUCLEOTIDE SEQUENCE</scope>
    <source>
        <strain evidence="2">PSN243</strain>
    </source>
</reference>
<dbReference type="EMBL" id="MU865913">
    <property type="protein sequence ID" value="KAK4456222.1"/>
    <property type="molecule type" value="Genomic_DNA"/>
</dbReference>
<sequence>MSATHTAAVPKQQLARVDTSDLKGTEEAAKDVLKAIEELGELTSPGAIGERGDNKKVVIEVGAAGAAAFVLVAIATTVVVLRYGCNLCLQPCR</sequence>
<reference evidence="2" key="2">
    <citation type="submission" date="2023-05" db="EMBL/GenBank/DDBJ databases">
        <authorList>
            <consortium name="Lawrence Berkeley National Laboratory"/>
            <person name="Steindorff A."/>
            <person name="Hensen N."/>
            <person name="Bonometti L."/>
            <person name="Westerberg I."/>
            <person name="Brannstrom I.O."/>
            <person name="Guillou S."/>
            <person name="Cros-Aarteil S."/>
            <person name="Calhoun S."/>
            <person name="Haridas S."/>
            <person name="Kuo A."/>
            <person name="Mondo S."/>
            <person name="Pangilinan J."/>
            <person name="Riley R."/>
            <person name="Labutti K."/>
            <person name="Andreopoulos B."/>
            <person name="Lipzen A."/>
            <person name="Chen C."/>
            <person name="Yanf M."/>
            <person name="Daum C."/>
            <person name="Ng V."/>
            <person name="Clum A."/>
            <person name="Ohm R."/>
            <person name="Martin F."/>
            <person name="Silar P."/>
            <person name="Natvig D."/>
            <person name="Lalanne C."/>
            <person name="Gautier V."/>
            <person name="Ament-Velasquez S.L."/>
            <person name="Kruys A."/>
            <person name="Hutchinson M.I."/>
            <person name="Powell A.J."/>
            <person name="Barry K."/>
            <person name="Miller A.N."/>
            <person name="Grigoriev I.V."/>
            <person name="Debuchy R."/>
            <person name="Gladieux P."/>
            <person name="Thoren M.H."/>
            <person name="Johannesson H."/>
        </authorList>
    </citation>
    <scope>NUCLEOTIDE SEQUENCE</scope>
    <source>
        <strain evidence="2">PSN243</strain>
    </source>
</reference>
<evidence type="ECO:0000313" key="3">
    <source>
        <dbReference type="Proteomes" id="UP001321760"/>
    </source>
</evidence>
<keyword evidence="3" id="KW-1185">Reference proteome</keyword>
<evidence type="ECO:0000256" key="1">
    <source>
        <dbReference type="SAM" id="Phobius"/>
    </source>
</evidence>
<dbReference type="Proteomes" id="UP001321760">
    <property type="component" value="Unassembled WGS sequence"/>
</dbReference>
<organism evidence="2 3">
    <name type="scientific">Podospora aff. communis PSN243</name>
    <dbReference type="NCBI Taxonomy" id="3040156"/>
    <lineage>
        <taxon>Eukaryota</taxon>
        <taxon>Fungi</taxon>
        <taxon>Dikarya</taxon>
        <taxon>Ascomycota</taxon>
        <taxon>Pezizomycotina</taxon>
        <taxon>Sordariomycetes</taxon>
        <taxon>Sordariomycetidae</taxon>
        <taxon>Sordariales</taxon>
        <taxon>Podosporaceae</taxon>
        <taxon>Podospora</taxon>
    </lineage>
</organism>
<feature type="transmembrane region" description="Helical" evidence="1">
    <location>
        <begin position="61"/>
        <end position="83"/>
    </location>
</feature>
<protein>
    <submittedName>
        <fullName evidence="2">Uncharacterized protein</fullName>
    </submittedName>
</protein>
<keyword evidence="1" id="KW-0472">Membrane</keyword>